<keyword evidence="3" id="KW-0255">Endonuclease</keyword>
<proteinExistence type="predicted"/>
<dbReference type="Proteomes" id="UP001597158">
    <property type="component" value="Unassembled WGS sequence"/>
</dbReference>
<keyword evidence="4" id="KW-1185">Reference proteome</keyword>
<evidence type="ECO:0000313" key="4">
    <source>
        <dbReference type="Proteomes" id="UP001597158"/>
    </source>
</evidence>
<feature type="domain" description="HNH endonuclease 5" evidence="2">
    <location>
        <begin position="6"/>
        <end position="51"/>
    </location>
</feature>
<reference evidence="4" key="1">
    <citation type="journal article" date="2019" name="Int. J. Syst. Evol. Microbiol.">
        <title>The Global Catalogue of Microorganisms (GCM) 10K type strain sequencing project: providing services to taxonomists for standard genome sequencing and annotation.</title>
        <authorList>
            <consortium name="The Broad Institute Genomics Platform"/>
            <consortium name="The Broad Institute Genome Sequencing Center for Infectious Disease"/>
            <person name="Wu L."/>
            <person name="Ma J."/>
        </authorList>
    </citation>
    <scope>NUCLEOTIDE SEQUENCE [LARGE SCALE GENOMIC DNA]</scope>
    <source>
        <strain evidence="4">CCUG 48884</strain>
    </source>
</reference>
<dbReference type="RefSeq" id="WP_157354571.1">
    <property type="nucleotide sequence ID" value="NZ_JARQZE010000007.1"/>
</dbReference>
<keyword evidence="3" id="KW-0378">Hydrolase</keyword>
<evidence type="ECO:0000313" key="3">
    <source>
        <dbReference type="EMBL" id="MFD1263279.1"/>
    </source>
</evidence>
<sequence length="185" mass="19951">MQGGQCFFCRQPLPRGEASIEHLVASANGGTNSEDNCVACCRTLNSLLGSKSIKEKLQIVLNQRGDFRCPRPRESDPAPGALPLAEGENPTPPVVKPPAVAVTAPAAAAPTRDTHQERLALVLADLRKRGNSRPRKEATLMTTIQALIKQRTNQPISDANLKKLLAELQQRGQVTIAEGKVAYKL</sequence>
<dbReference type="InterPro" id="IPR003615">
    <property type="entry name" value="HNH_nuc"/>
</dbReference>
<dbReference type="EMBL" id="JBHTMC010000013">
    <property type="protein sequence ID" value="MFD1263279.1"/>
    <property type="molecule type" value="Genomic_DNA"/>
</dbReference>
<feature type="compositionally biased region" description="Basic and acidic residues" evidence="1">
    <location>
        <begin position="67"/>
        <end position="76"/>
    </location>
</feature>
<comment type="caution">
    <text evidence="3">The sequence shown here is derived from an EMBL/GenBank/DDBJ whole genome shotgun (WGS) entry which is preliminary data.</text>
</comment>
<dbReference type="CDD" id="cd00085">
    <property type="entry name" value="HNHc"/>
    <property type="match status" value="1"/>
</dbReference>
<dbReference type="GO" id="GO:0004519">
    <property type="term" value="F:endonuclease activity"/>
    <property type="evidence" value="ECO:0007669"/>
    <property type="project" value="UniProtKB-KW"/>
</dbReference>
<accession>A0ABW3WBM5</accession>
<protein>
    <submittedName>
        <fullName evidence="3">HNH endonuclease</fullName>
    </submittedName>
</protein>
<gene>
    <name evidence="3" type="ORF">ACFQ4M_06750</name>
</gene>
<feature type="region of interest" description="Disordered" evidence="1">
    <location>
        <begin position="67"/>
        <end position="92"/>
    </location>
</feature>
<evidence type="ECO:0000259" key="2">
    <source>
        <dbReference type="Pfam" id="PF14279"/>
    </source>
</evidence>
<name>A0ABW3WBM5_9RHOO</name>
<dbReference type="InterPro" id="IPR029471">
    <property type="entry name" value="HNH_5"/>
</dbReference>
<evidence type="ECO:0000256" key="1">
    <source>
        <dbReference type="SAM" id="MobiDB-lite"/>
    </source>
</evidence>
<keyword evidence="3" id="KW-0540">Nuclease</keyword>
<dbReference type="Pfam" id="PF14279">
    <property type="entry name" value="HNH_5"/>
    <property type="match status" value="1"/>
</dbReference>
<organism evidence="3 4">
    <name type="scientific">Thauera mechernichensis</name>
    <dbReference type="NCBI Taxonomy" id="82788"/>
    <lineage>
        <taxon>Bacteria</taxon>
        <taxon>Pseudomonadati</taxon>
        <taxon>Pseudomonadota</taxon>
        <taxon>Betaproteobacteria</taxon>
        <taxon>Rhodocyclales</taxon>
        <taxon>Zoogloeaceae</taxon>
        <taxon>Thauera</taxon>
    </lineage>
</organism>
<dbReference type="Gene3D" id="1.10.30.50">
    <property type="match status" value="1"/>
</dbReference>